<dbReference type="OrthoDB" id="197206at2759"/>
<evidence type="ECO:0000256" key="14">
    <source>
        <dbReference type="PROSITE-ProRule" id="PRU00209"/>
    </source>
</evidence>
<dbReference type="GO" id="GO:0004831">
    <property type="term" value="F:tyrosine-tRNA ligase activity"/>
    <property type="evidence" value="ECO:0007669"/>
    <property type="project" value="UniProtKB-EC"/>
</dbReference>
<dbReference type="Gene3D" id="2.40.50.140">
    <property type="entry name" value="Nucleic acid-binding proteins"/>
    <property type="match status" value="1"/>
</dbReference>
<dbReference type="InterPro" id="IPR050489">
    <property type="entry name" value="Tyr-tRNA_synthase"/>
</dbReference>
<dbReference type="PROSITE" id="PS50886">
    <property type="entry name" value="TRBD"/>
    <property type="match status" value="1"/>
</dbReference>
<dbReference type="GO" id="GO:0005524">
    <property type="term" value="F:ATP binding"/>
    <property type="evidence" value="ECO:0007669"/>
    <property type="project" value="UniProtKB-KW"/>
</dbReference>
<dbReference type="GO" id="GO:0005737">
    <property type="term" value="C:cytoplasm"/>
    <property type="evidence" value="ECO:0007669"/>
    <property type="project" value="UniProtKB-SubCell"/>
</dbReference>
<evidence type="ECO:0000256" key="10">
    <source>
        <dbReference type="ARBA" id="ARBA00022917"/>
    </source>
</evidence>
<dbReference type="InterPro" id="IPR002547">
    <property type="entry name" value="tRNA-bd_dom"/>
</dbReference>
<dbReference type="EMBL" id="QCYY01001348">
    <property type="protein sequence ID" value="ROT78659.1"/>
    <property type="molecule type" value="Genomic_DNA"/>
</dbReference>
<dbReference type="InterPro" id="IPR012340">
    <property type="entry name" value="NA-bd_OB-fold"/>
</dbReference>
<keyword evidence="11 15" id="KW-0030">Aminoacyl-tRNA synthetase</keyword>
<evidence type="ECO:0000256" key="4">
    <source>
        <dbReference type="ARBA" id="ARBA00022490"/>
    </source>
</evidence>
<comment type="caution">
    <text evidence="18">The sequence shown here is derived from an EMBL/GenBank/DDBJ whole genome shotgun (WGS) entry which is preliminary data.</text>
</comment>
<keyword evidence="5 14" id="KW-0820">tRNA-binding</keyword>
<dbReference type="GO" id="GO:0006437">
    <property type="term" value="P:tyrosyl-tRNA aminoacylation"/>
    <property type="evidence" value="ECO:0007669"/>
    <property type="project" value="InterPro"/>
</dbReference>
<keyword evidence="9 14" id="KW-0694">RNA-binding</keyword>
<comment type="similarity">
    <text evidence="3 15">Belongs to the class-I aminoacyl-tRNA synthetase family.</text>
</comment>
<dbReference type="PANTHER" id="PTHR46264">
    <property type="entry name" value="TYROSINE-TRNA LIGASE"/>
    <property type="match status" value="1"/>
</dbReference>
<evidence type="ECO:0000313" key="19">
    <source>
        <dbReference type="Proteomes" id="UP000283509"/>
    </source>
</evidence>
<sequence length="976" mass="107047">MYGKGTETNLRYLPFPSPFCFFVFPVFYLPPSPSPLVSCFPRFLPLPLAHFLFPVFPASSLSRSSTFCFLCSPYFPAPSFVSCLPRPVLLLPLPSPPANMTPEERTQLVTRRLDEVIGEERIRAILKERPLKIYWGTATTGKPHVAYFVPMTKIADFLKAGCEVTILLADLHAYLDNMKAPWELIKFRTQYYEAVIKAMLRAIGVSLEKLHFVQGTSYQLGSKFTDDVYKLSAMVTEHDAKKAGAEVVKQIEAPSQSGLLYPGLQALDEEYLGVDAQFGGVDQRKIFTYAEKYLPKIGYQKRSHLMNPMVPGLTGGKMSSSEADSKIDLLDSAEAVERKLGGAQCESSNPDNGVMSFVNYVVFPILEGQGHTLELATGQSFSSFEQLKEEFIAGKVEGEELKKCVIKFLNKLLDHIRKEFDTPELQELTEKAYPSPSNMPAPVPTQMDETRKVDLTMEGLSLDDRINLMTQNLAQPPPATLSTAMTTSPHVLWMVPVTGRPDVGLLGQVAKVRDFVAAGCKVTVLASDVLSHLDACQSPWEVAGHRANFLLELLKAALTANNVPLENISFVKGSDFQKNEAYVLDLYRMTALVTCKDSTDAVTGVVKDPNLLSAHLYPDMLALDEKHLQVNMAFGGAKLAPVFQFAEKHLPVVGGSPRTHLLGEEMPSLLNRAALTPEEEYIELIEQESQIKKKIKSAFCEEGNTEFNPVLSLVKVIIMPLLGEEKFKISRSAENGGDLEIASFESLVEQFKNKGIHPGDLKNSVTEYLKRLILPVRKSAETPSMKKLQNQAFPPPPKKAKGPPKAAGSEEFVPSKFNMVVGKIVEVSQHPDADALYVEKIDIGEAEPRTIVSGLVRYVPIEEMRDRMVVVLANLKPASMRGVKSAGMVLCASASEPPAVEPLVPAPGSKPGDRVLAEGYSGEPDPVLNTKKSDALAKMLEGFKTDAALTATWNGNVLSTGSGPVTVASLKNTPIK</sequence>
<dbReference type="CDD" id="cd00805">
    <property type="entry name" value="TyrRS_core"/>
    <property type="match status" value="1"/>
</dbReference>
<comment type="catalytic activity">
    <reaction evidence="13">
        <text>tRNA(Tyr) + L-tyrosine + ATP = L-tyrosyl-tRNA(Tyr) + AMP + diphosphate + H(+)</text>
        <dbReference type="Rhea" id="RHEA:10220"/>
        <dbReference type="Rhea" id="RHEA-COMP:9706"/>
        <dbReference type="Rhea" id="RHEA-COMP:9707"/>
        <dbReference type="ChEBI" id="CHEBI:15378"/>
        <dbReference type="ChEBI" id="CHEBI:30616"/>
        <dbReference type="ChEBI" id="CHEBI:33019"/>
        <dbReference type="ChEBI" id="CHEBI:58315"/>
        <dbReference type="ChEBI" id="CHEBI:78442"/>
        <dbReference type="ChEBI" id="CHEBI:78536"/>
        <dbReference type="ChEBI" id="CHEBI:456215"/>
        <dbReference type="EC" id="6.1.1.1"/>
    </reaction>
    <physiologicalReaction direction="left-to-right" evidence="13">
        <dbReference type="Rhea" id="RHEA:10221"/>
    </physiologicalReaction>
</comment>
<keyword evidence="6 15" id="KW-0436">Ligase</keyword>
<evidence type="ECO:0000256" key="12">
    <source>
        <dbReference type="ARBA" id="ARBA00023242"/>
    </source>
</evidence>
<keyword evidence="19" id="KW-1185">Reference proteome</keyword>
<evidence type="ECO:0000256" key="5">
    <source>
        <dbReference type="ARBA" id="ARBA00022555"/>
    </source>
</evidence>
<evidence type="ECO:0000313" key="18">
    <source>
        <dbReference type="EMBL" id="ROT78659.1"/>
    </source>
</evidence>
<evidence type="ECO:0000256" key="16">
    <source>
        <dbReference type="SAM" id="MobiDB-lite"/>
    </source>
</evidence>
<dbReference type="InterPro" id="IPR002307">
    <property type="entry name" value="Tyr-tRNA-ligase"/>
</dbReference>
<dbReference type="NCBIfam" id="NF006330">
    <property type="entry name" value="PRK08560.1"/>
    <property type="match status" value="1"/>
</dbReference>
<dbReference type="SUPFAM" id="SSF50249">
    <property type="entry name" value="Nucleic acid-binding proteins"/>
    <property type="match status" value="1"/>
</dbReference>
<evidence type="ECO:0000256" key="6">
    <source>
        <dbReference type="ARBA" id="ARBA00022598"/>
    </source>
</evidence>
<keyword evidence="4" id="KW-0963">Cytoplasm</keyword>
<evidence type="ECO:0000259" key="17">
    <source>
        <dbReference type="PROSITE" id="PS50886"/>
    </source>
</evidence>
<feature type="region of interest" description="Disordered" evidence="16">
    <location>
        <begin position="784"/>
        <end position="808"/>
    </location>
</feature>
<dbReference type="InterPro" id="IPR014729">
    <property type="entry name" value="Rossmann-like_a/b/a_fold"/>
</dbReference>
<dbReference type="FunFam" id="2.40.50.140:FF:000047">
    <property type="entry name" value="tyrosine--tRNA ligase, cytoplasmic isoform X2"/>
    <property type="match status" value="1"/>
</dbReference>
<evidence type="ECO:0000256" key="8">
    <source>
        <dbReference type="ARBA" id="ARBA00022840"/>
    </source>
</evidence>
<gene>
    <name evidence="18" type="ORF">C7M84_002630</name>
</gene>
<dbReference type="Pfam" id="PF00579">
    <property type="entry name" value="tRNA-synt_1b"/>
    <property type="match status" value="2"/>
</dbReference>
<dbReference type="Gene3D" id="3.40.50.620">
    <property type="entry name" value="HUPs"/>
    <property type="match status" value="2"/>
</dbReference>
<dbReference type="PANTHER" id="PTHR46264:SF4">
    <property type="entry name" value="TYROSINE--TRNA LIGASE, CYTOPLASMIC"/>
    <property type="match status" value="1"/>
</dbReference>
<dbReference type="STRING" id="6689.A0A3R7MJV2"/>
<dbReference type="GO" id="GO:0000049">
    <property type="term" value="F:tRNA binding"/>
    <property type="evidence" value="ECO:0007669"/>
    <property type="project" value="UniProtKB-UniRule"/>
</dbReference>
<keyword evidence="12" id="KW-0539">Nucleus</keyword>
<comment type="subcellular location">
    <subcellularLocation>
        <location evidence="2">Cytoplasm</location>
    </subcellularLocation>
    <subcellularLocation>
        <location evidence="1">Nucleus</location>
    </subcellularLocation>
</comment>
<feature type="domain" description="TRNA-binding" evidence="17">
    <location>
        <begin position="813"/>
        <end position="916"/>
    </location>
</feature>
<dbReference type="NCBIfam" id="TIGR00234">
    <property type="entry name" value="tyrS"/>
    <property type="match status" value="1"/>
</dbReference>
<dbReference type="GO" id="GO:0005634">
    <property type="term" value="C:nucleus"/>
    <property type="evidence" value="ECO:0007669"/>
    <property type="project" value="UniProtKB-SubCell"/>
</dbReference>
<reference evidence="18 19" key="2">
    <citation type="submission" date="2019-01" db="EMBL/GenBank/DDBJ databases">
        <title>The decoding of complex shrimp genome reveals the adaptation for benthos swimmer, frequently molting mechanism and breeding impact on genome.</title>
        <authorList>
            <person name="Sun Y."/>
            <person name="Gao Y."/>
            <person name="Yu Y."/>
        </authorList>
    </citation>
    <scope>NUCLEOTIDE SEQUENCE [LARGE SCALE GENOMIC DNA]</scope>
    <source>
        <tissue evidence="18">Muscle</tissue>
    </source>
</reference>
<dbReference type="FunFam" id="1.10.240.10:FF:000011">
    <property type="entry name" value="Tyrosine--tRNA ligase"/>
    <property type="match status" value="1"/>
</dbReference>
<evidence type="ECO:0000256" key="1">
    <source>
        <dbReference type="ARBA" id="ARBA00004123"/>
    </source>
</evidence>
<dbReference type="SUPFAM" id="SSF52374">
    <property type="entry name" value="Nucleotidylyl transferase"/>
    <property type="match status" value="2"/>
</dbReference>
<dbReference type="Proteomes" id="UP000283509">
    <property type="component" value="Unassembled WGS sequence"/>
</dbReference>
<keyword evidence="7 15" id="KW-0547">Nucleotide-binding</keyword>
<dbReference type="Pfam" id="PF01588">
    <property type="entry name" value="tRNA_bind"/>
    <property type="match status" value="1"/>
</dbReference>
<dbReference type="AlphaFoldDB" id="A0A3R7MJV2"/>
<evidence type="ECO:0000256" key="7">
    <source>
        <dbReference type="ARBA" id="ARBA00022741"/>
    </source>
</evidence>
<reference evidence="18 19" key="1">
    <citation type="submission" date="2018-04" db="EMBL/GenBank/DDBJ databases">
        <authorList>
            <person name="Zhang X."/>
            <person name="Yuan J."/>
            <person name="Li F."/>
            <person name="Xiang J."/>
        </authorList>
    </citation>
    <scope>NUCLEOTIDE SEQUENCE [LARGE SCALE GENOMIC DNA]</scope>
    <source>
        <tissue evidence="18">Muscle</tissue>
    </source>
</reference>
<dbReference type="Gene3D" id="1.10.240.10">
    <property type="entry name" value="Tyrosyl-Transfer RNA Synthetase"/>
    <property type="match status" value="2"/>
</dbReference>
<dbReference type="InterPro" id="IPR002305">
    <property type="entry name" value="aa-tRNA-synth_Ic"/>
</dbReference>
<dbReference type="CDD" id="cd02799">
    <property type="entry name" value="tRNA_bind_EMAP-II_like"/>
    <property type="match status" value="1"/>
</dbReference>
<evidence type="ECO:0000256" key="9">
    <source>
        <dbReference type="ARBA" id="ARBA00022884"/>
    </source>
</evidence>
<name>A0A3R7MJV2_PENVA</name>
<evidence type="ECO:0000256" key="11">
    <source>
        <dbReference type="ARBA" id="ARBA00023146"/>
    </source>
</evidence>
<accession>A0A3R7MJV2</accession>
<keyword evidence="8 15" id="KW-0067">ATP-binding</keyword>
<evidence type="ECO:0000256" key="3">
    <source>
        <dbReference type="ARBA" id="ARBA00005594"/>
    </source>
</evidence>
<dbReference type="FunFam" id="3.40.50.620:FF:000040">
    <property type="entry name" value="Tyrosine--tRNA ligase"/>
    <property type="match status" value="1"/>
</dbReference>
<keyword evidence="10 15" id="KW-0648">Protein biosynthesis</keyword>
<dbReference type="EC" id="6.1.1.1" evidence="15"/>
<evidence type="ECO:0000256" key="13">
    <source>
        <dbReference type="ARBA" id="ARBA00048400"/>
    </source>
</evidence>
<evidence type="ECO:0000256" key="15">
    <source>
        <dbReference type="RuleBase" id="RU361234"/>
    </source>
</evidence>
<organism evidence="18 19">
    <name type="scientific">Penaeus vannamei</name>
    <name type="common">Whiteleg shrimp</name>
    <name type="synonym">Litopenaeus vannamei</name>
    <dbReference type="NCBI Taxonomy" id="6689"/>
    <lineage>
        <taxon>Eukaryota</taxon>
        <taxon>Metazoa</taxon>
        <taxon>Ecdysozoa</taxon>
        <taxon>Arthropoda</taxon>
        <taxon>Crustacea</taxon>
        <taxon>Multicrustacea</taxon>
        <taxon>Malacostraca</taxon>
        <taxon>Eumalacostraca</taxon>
        <taxon>Eucarida</taxon>
        <taxon>Decapoda</taxon>
        <taxon>Dendrobranchiata</taxon>
        <taxon>Penaeoidea</taxon>
        <taxon>Penaeidae</taxon>
        <taxon>Penaeus</taxon>
    </lineage>
</organism>
<evidence type="ECO:0000256" key="2">
    <source>
        <dbReference type="ARBA" id="ARBA00004496"/>
    </source>
</evidence>
<proteinExistence type="inferred from homology"/>
<dbReference type="PRINTS" id="PR01040">
    <property type="entry name" value="TRNASYNTHTYR"/>
</dbReference>
<protein>
    <recommendedName>
        <fullName evidence="15">Tyrosine--tRNA ligase</fullName>
        <ecNumber evidence="15">6.1.1.1</ecNumber>
    </recommendedName>
    <alternativeName>
        <fullName evidence="15">Tyrosyl-tRNA synthetase</fullName>
    </alternativeName>
</protein>